<evidence type="ECO:0000313" key="2">
    <source>
        <dbReference type="Proteomes" id="UP001341840"/>
    </source>
</evidence>
<evidence type="ECO:0000313" key="1">
    <source>
        <dbReference type="EMBL" id="MED6183670.1"/>
    </source>
</evidence>
<proteinExistence type="predicted"/>
<keyword evidence="2" id="KW-1185">Reference proteome</keyword>
<name>A0ABU6WET9_9FABA</name>
<reference evidence="1 2" key="1">
    <citation type="journal article" date="2023" name="Plants (Basel)">
        <title>Bridging the Gap: Combining Genomics and Transcriptomics Approaches to Understand Stylosanthes scabra, an Orphan Legume from the Brazilian Caatinga.</title>
        <authorList>
            <person name="Ferreira-Neto J.R.C."/>
            <person name="da Silva M.D."/>
            <person name="Binneck E."/>
            <person name="de Melo N.F."/>
            <person name="da Silva R.H."/>
            <person name="de Melo A.L.T.M."/>
            <person name="Pandolfi V."/>
            <person name="Bustamante F.O."/>
            <person name="Brasileiro-Vidal A.C."/>
            <person name="Benko-Iseppon A.M."/>
        </authorList>
    </citation>
    <scope>NUCLEOTIDE SEQUENCE [LARGE SCALE GENOMIC DNA]</scope>
    <source>
        <tissue evidence="1">Leaves</tissue>
    </source>
</reference>
<gene>
    <name evidence="1" type="ORF">PIB30_039878</name>
</gene>
<protein>
    <submittedName>
        <fullName evidence="1">Uncharacterized protein</fullName>
    </submittedName>
</protein>
<organism evidence="1 2">
    <name type="scientific">Stylosanthes scabra</name>
    <dbReference type="NCBI Taxonomy" id="79078"/>
    <lineage>
        <taxon>Eukaryota</taxon>
        <taxon>Viridiplantae</taxon>
        <taxon>Streptophyta</taxon>
        <taxon>Embryophyta</taxon>
        <taxon>Tracheophyta</taxon>
        <taxon>Spermatophyta</taxon>
        <taxon>Magnoliopsida</taxon>
        <taxon>eudicotyledons</taxon>
        <taxon>Gunneridae</taxon>
        <taxon>Pentapetalae</taxon>
        <taxon>rosids</taxon>
        <taxon>fabids</taxon>
        <taxon>Fabales</taxon>
        <taxon>Fabaceae</taxon>
        <taxon>Papilionoideae</taxon>
        <taxon>50 kb inversion clade</taxon>
        <taxon>dalbergioids sensu lato</taxon>
        <taxon>Dalbergieae</taxon>
        <taxon>Pterocarpus clade</taxon>
        <taxon>Stylosanthes</taxon>
    </lineage>
</organism>
<accession>A0ABU6WET9</accession>
<comment type="caution">
    <text evidence="1">The sequence shown here is derived from an EMBL/GenBank/DDBJ whole genome shotgun (WGS) entry which is preliminary data.</text>
</comment>
<sequence>MEITPQPNPLMYVGKSLAKHLQEHIKCTYGISFDDNQQLVHMRIADLAFDSGIFDSYDNMDEEAECNRKGVD</sequence>
<dbReference type="Proteomes" id="UP001341840">
    <property type="component" value="Unassembled WGS sequence"/>
</dbReference>
<dbReference type="EMBL" id="JASCZI010181455">
    <property type="protein sequence ID" value="MED6183670.1"/>
    <property type="molecule type" value="Genomic_DNA"/>
</dbReference>